<gene>
    <name evidence="1" type="ORF">CK503_04605</name>
</gene>
<evidence type="ECO:0000313" key="1">
    <source>
        <dbReference type="EMBL" id="PAU94759.1"/>
    </source>
</evidence>
<comment type="caution">
    <text evidence="1">The sequence shown here is derived from an EMBL/GenBank/DDBJ whole genome shotgun (WGS) entry which is preliminary data.</text>
</comment>
<evidence type="ECO:0000313" key="2">
    <source>
        <dbReference type="Proteomes" id="UP000218831"/>
    </source>
</evidence>
<reference evidence="1 2" key="1">
    <citation type="submission" date="2017-08" db="EMBL/GenBank/DDBJ databases">
        <title>Aliifodinibius alkalisoli sp. nov., isolated from saline alkaline soil.</title>
        <authorList>
            <person name="Liu D."/>
            <person name="Zhang G."/>
        </authorList>
    </citation>
    <scope>NUCLEOTIDE SEQUENCE [LARGE SCALE GENOMIC DNA]</scope>
    <source>
        <strain evidence="1 2">WN023</strain>
    </source>
</reference>
<name>A0A2A2GD06_9BACT</name>
<keyword evidence="2" id="KW-1185">Reference proteome</keyword>
<organism evidence="1 2">
    <name type="scientific">Fodinibius salipaludis</name>
    <dbReference type="NCBI Taxonomy" id="2032627"/>
    <lineage>
        <taxon>Bacteria</taxon>
        <taxon>Pseudomonadati</taxon>
        <taxon>Balneolota</taxon>
        <taxon>Balneolia</taxon>
        <taxon>Balneolales</taxon>
        <taxon>Balneolaceae</taxon>
        <taxon>Fodinibius</taxon>
    </lineage>
</organism>
<accession>A0A2A2GD06</accession>
<dbReference type="Proteomes" id="UP000218831">
    <property type="component" value="Unassembled WGS sequence"/>
</dbReference>
<proteinExistence type="predicted"/>
<protein>
    <submittedName>
        <fullName evidence="1">Uncharacterized protein</fullName>
    </submittedName>
</protein>
<dbReference type="RefSeq" id="WP_095605625.1">
    <property type="nucleotide sequence ID" value="NZ_NSKE01000003.1"/>
</dbReference>
<dbReference type="EMBL" id="NSKE01000003">
    <property type="protein sequence ID" value="PAU94759.1"/>
    <property type="molecule type" value="Genomic_DNA"/>
</dbReference>
<dbReference type="AlphaFoldDB" id="A0A2A2GD06"/>
<sequence>MDQRTVKDIKRIYRAAKEEMCFRPTFERKLATYIQRRAPENSVNWHKLRYEFRTIFRKCRDDQRPLKDYLKYMAIFTEIATEGNHKKVEIDPQSLKPHHR</sequence>